<dbReference type="PROSITE" id="PS51208">
    <property type="entry name" value="AUTOTRANSPORTER"/>
    <property type="match status" value="1"/>
</dbReference>
<reference evidence="3" key="1">
    <citation type="journal article" date="2014" name="Int. J. Syst. Evol. Microbiol.">
        <title>Complete genome of a new Firmicutes species belonging to the dominant human colonic microbiota ('Ruminococcus bicirculans') reveals two chromosomes and a selective capacity to utilize plant glucans.</title>
        <authorList>
            <consortium name="NISC Comparative Sequencing Program"/>
            <person name="Wegmann U."/>
            <person name="Louis P."/>
            <person name="Goesmann A."/>
            <person name="Henrissat B."/>
            <person name="Duncan S.H."/>
            <person name="Flint H.J."/>
        </authorList>
    </citation>
    <scope>NUCLEOTIDE SEQUENCE</scope>
    <source>
        <strain evidence="3">NBRC 108216</strain>
    </source>
</reference>
<dbReference type="SMART" id="SM00869">
    <property type="entry name" value="Autotransporter"/>
    <property type="match status" value="1"/>
</dbReference>
<gene>
    <name evidence="3" type="ORF">GCM10007854_28830</name>
</gene>
<comment type="caution">
    <text evidence="3">The sequence shown here is derived from an EMBL/GenBank/DDBJ whole genome shotgun (WGS) entry which is preliminary data.</text>
</comment>
<name>A0ABQ5V398_9PROT</name>
<dbReference type="Gene3D" id="2.40.128.130">
    <property type="entry name" value="Autotransporter beta-domain"/>
    <property type="match status" value="1"/>
</dbReference>
<dbReference type="SUPFAM" id="SSF103515">
    <property type="entry name" value="Autotransporter"/>
    <property type="match status" value="1"/>
</dbReference>
<accession>A0ABQ5V398</accession>
<proteinExistence type="predicted"/>
<dbReference type="InterPro" id="IPR005546">
    <property type="entry name" value="Autotransporte_beta"/>
</dbReference>
<evidence type="ECO:0000313" key="3">
    <source>
        <dbReference type="EMBL" id="GLQ21928.1"/>
    </source>
</evidence>
<evidence type="ECO:0000313" key="4">
    <source>
        <dbReference type="Proteomes" id="UP001161390"/>
    </source>
</evidence>
<feature type="signal peptide" evidence="1">
    <location>
        <begin position="1"/>
        <end position="28"/>
    </location>
</feature>
<feature type="chain" id="PRO_5046969998" evidence="1">
    <location>
        <begin position="29"/>
        <end position="1109"/>
    </location>
</feature>
<keyword evidence="1" id="KW-0732">Signal</keyword>
<dbReference type="RefSeq" id="WP_284374003.1">
    <property type="nucleotide sequence ID" value="NZ_BSNJ01000007.1"/>
</dbReference>
<evidence type="ECO:0000256" key="1">
    <source>
        <dbReference type="SAM" id="SignalP"/>
    </source>
</evidence>
<dbReference type="Proteomes" id="UP001161390">
    <property type="component" value="Unassembled WGS sequence"/>
</dbReference>
<dbReference type="InterPro" id="IPR036709">
    <property type="entry name" value="Autotransporte_beta_dom_sf"/>
</dbReference>
<protein>
    <submittedName>
        <fullName evidence="3">Autotransporter</fullName>
    </submittedName>
</protein>
<dbReference type="EMBL" id="BSNJ01000007">
    <property type="protein sequence ID" value="GLQ21928.1"/>
    <property type="molecule type" value="Genomic_DNA"/>
</dbReference>
<keyword evidence="4" id="KW-1185">Reference proteome</keyword>
<evidence type="ECO:0000259" key="2">
    <source>
        <dbReference type="PROSITE" id="PS51208"/>
    </source>
</evidence>
<organism evidence="3 4">
    <name type="scientific">Algimonas porphyrae</name>
    <dbReference type="NCBI Taxonomy" id="1128113"/>
    <lineage>
        <taxon>Bacteria</taxon>
        <taxon>Pseudomonadati</taxon>
        <taxon>Pseudomonadota</taxon>
        <taxon>Alphaproteobacteria</taxon>
        <taxon>Maricaulales</taxon>
        <taxon>Robiginitomaculaceae</taxon>
        <taxon>Algimonas</taxon>
    </lineage>
</organism>
<dbReference type="Pfam" id="PF03797">
    <property type="entry name" value="Autotransporter"/>
    <property type="match status" value="1"/>
</dbReference>
<feature type="domain" description="Autotransporter" evidence="2">
    <location>
        <begin position="828"/>
        <end position="1109"/>
    </location>
</feature>
<sequence length="1109" mass="114310">MDRSTRPLPLWSALLCGGALLVASPAFSQVQIEDARTAPVETATAGDGGVPSDVTVGTSGTITLETDGPALTLNSDNDLNHQGQVTINNVDGATGVLLEGGADRNYAQTGTISIVEDFSEANTDDDPLADTPFASGTGRTGILVSGASPFQGNISLLEASDIIIEGNNSYGINLDNTPIGAGLDGDLTLDGRIRLTGDDGAAVRIGSAVTGNVAHGGNIEVLGRNSAAFDIGADIGGGFSSTGSISTNAFRFVTRAPFNPDSAADRIDLDAEDLGNAASSIQISGNVGRGVNLTSATSTTQDADGNDVEVITSVSAVNQFGSAPAILIDGEGTPIMIGTVSPITDPTDPDYDENQLYAFINEGTVTARGVYDEFDATGLSVSHATLDGGIFNAGTMQSQTFIGGEFRPIDGVDLGTGLARVIVLGDDAIAERLNNTGVIIATASEAVDEVYFDTDNIPAPRAVSATAIDIGTNASMGSLINDGTISAILIGRQGTAVVVRDASGTLSTITNRGAISAVGTNSDSSNVQDTDFTLIAFDLSANTSGVSILQELATDDDPDDGIEPRAPQIFGDILLGSGDDTLISTAGFIAGDIDFGAGDDTLSLNNTAFSGGLSNQDGLEITVANDSLLALTSAQPVSITSASFDGTSTFTPLVDGDAGTASTLQATGAISFAAGAQINPTLTNLINSDTVGNNAVSRFEIASGSSVTVTDLDALNASDDGSFLFDTAFDLSNDTLFVTVDLREATALGLDPTQIGLAESVFGATMQALQNNNSLGNQIANLGTASEFYAAYNQLLPEFAAAGRQFVIANSDGAVGAVGNHLDSARRSQDKTGGAWIQEFAYFADRDLAGLSEQYRGEGFGFSAGLDTALGPFHAVGVNVAFASTEVEDVIGVDDPLDMTSLMAGLYAGYETGNIGIDAYVGGGFNQFDQNRRIQVGTFGGESSGDWDGTHLNGSLRVGYDINLGKRFWARPVASLDYLRLSESGYEETGDLGVALIVDDRTSEMGAVTGLMNFGAEFNGARTWIRPSIRIGYRNEFLSDPVLTSYRFAGINNALLATTESADFPSSGLLVGFSVAAGSGFSSVGFDFDSDIREGFIRHTGRIVIRLLF</sequence>
<reference evidence="3" key="2">
    <citation type="submission" date="2023-01" db="EMBL/GenBank/DDBJ databases">
        <title>Draft genome sequence of Algimonas porphyrae strain NBRC 108216.</title>
        <authorList>
            <person name="Sun Q."/>
            <person name="Mori K."/>
        </authorList>
    </citation>
    <scope>NUCLEOTIDE SEQUENCE</scope>
    <source>
        <strain evidence="3">NBRC 108216</strain>
    </source>
</reference>